<dbReference type="EMBL" id="AGNL01050594">
    <property type="protein sequence ID" value="EJK43818.1"/>
    <property type="molecule type" value="Genomic_DNA"/>
</dbReference>
<protein>
    <submittedName>
        <fullName evidence="2">Uncharacterized protein</fullName>
    </submittedName>
</protein>
<comment type="caution">
    <text evidence="2">The sequence shown here is derived from an EMBL/GenBank/DDBJ whole genome shotgun (WGS) entry which is preliminary data.</text>
</comment>
<organism evidence="2 3">
    <name type="scientific">Thalassiosira oceanica</name>
    <name type="common">Marine diatom</name>
    <dbReference type="NCBI Taxonomy" id="159749"/>
    <lineage>
        <taxon>Eukaryota</taxon>
        <taxon>Sar</taxon>
        <taxon>Stramenopiles</taxon>
        <taxon>Ochrophyta</taxon>
        <taxon>Bacillariophyta</taxon>
        <taxon>Coscinodiscophyceae</taxon>
        <taxon>Thalassiosirophycidae</taxon>
        <taxon>Thalassiosirales</taxon>
        <taxon>Thalassiosiraceae</taxon>
        <taxon>Thalassiosira</taxon>
    </lineage>
</organism>
<sequence length="437" mass="49612">MKWLRPDDRFGADRGGYSAMVYWYMSCEHLSPKPKRSLVMEDQQGADVDDNGAADMDYDVAQDNQDRQHQHVVGNNAIGNADINDEGGQVEGVDDDLDNNGSVGDDDGESDFEMLNQNNAYEDYISRLINRFGLVFFSSLEEHGDIIDELSNGNCGHLALVRCLGKHGCLFSPYGDKNPGMKEWRSNLVDFWNNRCRNFRIPLAGLRPPDWRLVVSYPDGTPLNCFREGRIRDMRLRVGNRIFRPGPDTDYDNGAAADQWLEMNEVMSIVAYWKKYSIVVYMRDDGERLNRTYFFIYDQAEDHLQDQDDSTTIVGYDRNSFPLTELYLNARTNRKFEFWGGVAFLRFGLSYLCDEGAHDGSQALPPVVLPEVKVKLLGFHAMNAAGGCIDRITYKSKTAKRYDTSSVDWSSYVGRQNIWREAGGCKHVLVGGALKLK</sequence>
<dbReference type="AlphaFoldDB" id="K0QY77"/>
<reference evidence="2 3" key="1">
    <citation type="journal article" date="2012" name="Genome Biol.">
        <title>Genome and low-iron response of an oceanic diatom adapted to chronic iron limitation.</title>
        <authorList>
            <person name="Lommer M."/>
            <person name="Specht M."/>
            <person name="Roy A.S."/>
            <person name="Kraemer L."/>
            <person name="Andreson R."/>
            <person name="Gutowska M.A."/>
            <person name="Wolf J."/>
            <person name="Bergner S.V."/>
            <person name="Schilhabel M.B."/>
            <person name="Klostermeier U.C."/>
            <person name="Beiko R.G."/>
            <person name="Rosenstiel P."/>
            <person name="Hippler M."/>
            <person name="Laroche J."/>
        </authorList>
    </citation>
    <scope>NUCLEOTIDE SEQUENCE [LARGE SCALE GENOMIC DNA]</scope>
    <source>
        <strain evidence="2 3">CCMP1005</strain>
    </source>
</reference>
<feature type="compositionally biased region" description="Acidic residues" evidence="1">
    <location>
        <begin position="92"/>
        <end position="107"/>
    </location>
</feature>
<keyword evidence="3" id="KW-1185">Reference proteome</keyword>
<evidence type="ECO:0000256" key="1">
    <source>
        <dbReference type="SAM" id="MobiDB-lite"/>
    </source>
</evidence>
<dbReference type="Proteomes" id="UP000266841">
    <property type="component" value="Unassembled WGS sequence"/>
</dbReference>
<proteinExistence type="predicted"/>
<evidence type="ECO:0000313" key="3">
    <source>
        <dbReference type="Proteomes" id="UP000266841"/>
    </source>
</evidence>
<accession>K0QY77</accession>
<evidence type="ECO:0000313" key="2">
    <source>
        <dbReference type="EMBL" id="EJK43818.1"/>
    </source>
</evidence>
<feature type="region of interest" description="Disordered" evidence="1">
    <location>
        <begin position="80"/>
        <end position="107"/>
    </location>
</feature>
<gene>
    <name evidence="2" type="ORF">THAOC_37700</name>
</gene>
<name>K0QY77_THAOC</name>